<reference evidence="1" key="1">
    <citation type="submission" date="2018-02" db="EMBL/GenBank/DDBJ databases">
        <authorList>
            <person name="Cohen D.B."/>
            <person name="Kent A.D."/>
        </authorList>
    </citation>
    <scope>NUCLEOTIDE SEQUENCE</scope>
</reference>
<name>A0A2N9G6Y5_FAGSY</name>
<accession>A0A2N9G6Y5</accession>
<organism evidence="1">
    <name type="scientific">Fagus sylvatica</name>
    <name type="common">Beechnut</name>
    <dbReference type="NCBI Taxonomy" id="28930"/>
    <lineage>
        <taxon>Eukaryota</taxon>
        <taxon>Viridiplantae</taxon>
        <taxon>Streptophyta</taxon>
        <taxon>Embryophyta</taxon>
        <taxon>Tracheophyta</taxon>
        <taxon>Spermatophyta</taxon>
        <taxon>Magnoliopsida</taxon>
        <taxon>eudicotyledons</taxon>
        <taxon>Gunneridae</taxon>
        <taxon>Pentapetalae</taxon>
        <taxon>rosids</taxon>
        <taxon>fabids</taxon>
        <taxon>Fagales</taxon>
        <taxon>Fagaceae</taxon>
        <taxon>Fagus</taxon>
    </lineage>
</organism>
<protein>
    <submittedName>
        <fullName evidence="1">Uncharacterized protein</fullName>
    </submittedName>
</protein>
<proteinExistence type="predicted"/>
<evidence type="ECO:0000313" key="1">
    <source>
        <dbReference type="EMBL" id="SPC98407.1"/>
    </source>
</evidence>
<dbReference type="AlphaFoldDB" id="A0A2N9G6Y5"/>
<sequence length="284" mass="30983">MLKRVTRQLSQRVQKRHRLVHQVRVVCVLERGPTIVLIKQRGAHPSPCVLELAAWQGVISGDGHPESRIDLTMDCAVRRLVEERERAELMSWRGVGLGGTWPDWDREVSHGSGKRVALQAWWISGGIEELGEEMGGMVVVPPHGHGLKEIPPRWPRREGETTPACRGGLPWRSLPVWVHPRPSLLRWLAVEIPAGLGSPTAKPAAVACRGDPCRSGGHPRPSLLRWLAVEIPAGLGSPTAKPAAVACRGDPCRSGRDPRSAGLDVTHGLPVWVAEISVFAAVKN</sequence>
<dbReference type="EMBL" id="OIVN01001868">
    <property type="protein sequence ID" value="SPC98407.1"/>
    <property type="molecule type" value="Genomic_DNA"/>
</dbReference>
<gene>
    <name evidence="1" type="ORF">FSB_LOCUS26289</name>
</gene>